<dbReference type="PANTHER" id="PTHR37489:SF1">
    <property type="entry name" value="DUF3500 DOMAIN-CONTAINING PROTEIN"/>
    <property type="match status" value="1"/>
</dbReference>
<keyword evidence="2" id="KW-1185">Reference proteome</keyword>
<dbReference type="InterPro" id="IPR021889">
    <property type="entry name" value="DUF3500"/>
</dbReference>
<dbReference type="KEGG" id="wma:WM2015_896"/>
<dbReference type="EMBL" id="CP012154">
    <property type="protein sequence ID" value="AKS41277.1"/>
    <property type="molecule type" value="Genomic_DNA"/>
</dbReference>
<name>A0A0K0XUH8_9GAMM</name>
<sequence>MTRGLFVLTMLLMAGSSGLRAHEWHSSEQMARAARALLDTLGPEQREVAQFAFEAEERTRWSNLPILMVPPSGLLLKDMNDAQRAATQALLRASLSSQGYAKFVGVMRLEVLLHEAARARFQGEPTGPQQAFIATRDPNKYAVAIFGEPGSEHWGWQFSGHHGAANFTVHEGRVGFTPTFLGSSPRRVETGPFAGSMALPHKADRGLELMQALSQEQQSTAQVSEDLPDGIFEGPGRKASLEAYEGLQASELNADQRRLLRALIEEYVRNADFDAADAQLVAIEAAGWDQLWFSWRGPIAADGRFYYRVHGPRLLIEYNLVDENHDHSIVRDPSNDYGADWLGQHYEEHHPSQEEIRAGVQERMGIGGQN</sequence>
<dbReference type="PANTHER" id="PTHR37489">
    <property type="entry name" value="DUF3500 DOMAIN-CONTAINING PROTEIN"/>
    <property type="match status" value="1"/>
</dbReference>
<dbReference type="OrthoDB" id="581140at2"/>
<evidence type="ECO:0000313" key="2">
    <source>
        <dbReference type="Proteomes" id="UP000066624"/>
    </source>
</evidence>
<reference evidence="1 2" key="1">
    <citation type="submission" date="2015-07" db="EMBL/GenBank/DDBJ databases">
        <authorList>
            <person name="Noorani M."/>
        </authorList>
    </citation>
    <scope>NUCLEOTIDE SEQUENCE [LARGE SCALE GENOMIC DNA]</scope>
    <source>
        <strain evidence="1 2">KCTC 42284</strain>
    </source>
</reference>
<dbReference type="Pfam" id="PF12006">
    <property type="entry name" value="DUF3500"/>
    <property type="match status" value="1"/>
</dbReference>
<gene>
    <name evidence="1" type="ORF">WM2015_896</name>
</gene>
<organism evidence="1 2">
    <name type="scientific">Wenzhouxiangella marina</name>
    <dbReference type="NCBI Taxonomy" id="1579979"/>
    <lineage>
        <taxon>Bacteria</taxon>
        <taxon>Pseudomonadati</taxon>
        <taxon>Pseudomonadota</taxon>
        <taxon>Gammaproteobacteria</taxon>
        <taxon>Chromatiales</taxon>
        <taxon>Wenzhouxiangellaceae</taxon>
        <taxon>Wenzhouxiangella</taxon>
    </lineage>
</organism>
<dbReference type="Proteomes" id="UP000066624">
    <property type="component" value="Chromosome"/>
</dbReference>
<dbReference type="RefSeq" id="WP_082169435.1">
    <property type="nucleotide sequence ID" value="NZ_CP012154.1"/>
</dbReference>
<accession>A0A0K0XUH8</accession>
<evidence type="ECO:0000313" key="1">
    <source>
        <dbReference type="EMBL" id="AKS41277.1"/>
    </source>
</evidence>
<proteinExistence type="predicted"/>
<dbReference type="AlphaFoldDB" id="A0A0K0XUH8"/>
<dbReference type="STRING" id="1579979.WM2015_896"/>
<protein>
    <submittedName>
        <fullName evidence="1">Uncharacterized protein</fullName>
    </submittedName>
</protein>